<evidence type="ECO:0000256" key="1">
    <source>
        <dbReference type="RuleBase" id="RU003822"/>
    </source>
</evidence>
<dbReference type="Gene3D" id="2.60.40.1400">
    <property type="entry name" value="G protein-activated inward rectifier potassium channel 1"/>
    <property type="match status" value="1"/>
</dbReference>
<dbReference type="Pfam" id="PF01007">
    <property type="entry name" value="IRK"/>
    <property type="match status" value="1"/>
</dbReference>
<dbReference type="EMBL" id="FN649760">
    <property type="protein sequence ID" value="CBN74202.1"/>
    <property type="molecule type" value="Genomic_DNA"/>
</dbReference>
<keyword evidence="1" id="KW-0813">Transport</keyword>
<feature type="transmembrane region" description="Helical" evidence="2">
    <location>
        <begin position="225"/>
        <end position="250"/>
    </location>
</feature>
<name>D8LEB7_ECTSI</name>
<dbReference type="GO" id="GO:0034702">
    <property type="term" value="C:monoatomic ion channel complex"/>
    <property type="evidence" value="ECO:0007669"/>
    <property type="project" value="UniProtKB-KW"/>
</dbReference>
<keyword evidence="1 2" id="KW-0812">Transmembrane</keyword>
<gene>
    <name evidence="4" type="ORF">Esi_0013_0131</name>
</gene>
<evidence type="ECO:0000313" key="4">
    <source>
        <dbReference type="EMBL" id="CBN74202.1"/>
    </source>
</evidence>
<dbReference type="GO" id="GO:1990573">
    <property type="term" value="P:potassium ion import across plasma membrane"/>
    <property type="evidence" value="ECO:0007669"/>
    <property type="project" value="TreeGrafter"/>
</dbReference>
<keyword evidence="2" id="KW-0472">Membrane</keyword>
<keyword evidence="1" id="KW-0630">Potassium</keyword>
<comment type="similarity">
    <text evidence="1">Belongs to the inward rectifier-type potassium channel (TC 1.A.2.1) family.</text>
</comment>
<comment type="subcellular location">
    <subcellularLocation>
        <location evidence="1">Membrane</location>
        <topology evidence="1">Multi-pass membrane protein</topology>
    </subcellularLocation>
</comment>
<keyword evidence="1" id="KW-0407">Ion channel</keyword>
<dbReference type="PANTHER" id="PTHR11767:SF103">
    <property type="entry name" value="POTASSIUM CHANNEL INWARDLY RECTIFYING TRANSMEMBRANE DOMAIN-CONTAINING PROTEIN"/>
    <property type="match status" value="1"/>
</dbReference>
<dbReference type="GO" id="GO:0005886">
    <property type="term" value="C:plasma membrane"/>
    <property type="evidence" value="ECO:0007669"/>
    <property type="project" value="TreeGrafter"/>
</dbReference>
<keyword evidence="2" id="KW-1133">Transmembrane helix</keyword>
<accession>D8LEB7</accession>
<dbReference type="OrthoDB" id="273257at2759"/>
<dbReference type="Proteomes" id="UP000002630">
    <property type="component" value="Unassembled WGS sequence"/>
</dbReference>
<keyword evidence="5" id="KW-1185">Reference proteome</keyword>
<dbReference type="GO" id="GO:0034765">
    <property type="term" value="P:regulation of monoatomic ion transmembrane transport"/>
    <property type="evidence" value="ECO:0007669"/>
    <property type="project" value="TreeGrafter"/>
</dbReference>
<dbReference type="eggNOG" id="KOG3827">
    <property type="taxonomic scope" value="Eukaryota"/>
</dbReference>
<proteinExistence type="inferred from homology"/>
<dbReference type="STRING" id="2880.D8LEB7"/>
<dbReference type="InterPro" id="IPR016449">
    <property type="entry name" value="K_chnl_inward-rec_Kir"/>
</dbReference>
<dbReference type="AlphaFoldDB" id="D8LEB7"/>
<dbReference type="SUPFAM" id="SSF81324">
    <property type="entry name" value="Voltage-gated potassium channels"/>
    <property type="match status" value="1"/>
</dbReference>
<dbReference type="InParanoid" id="D8LEB7"/>
<keyword evidence="1" id="KW-0406">Ion transport</keyword>
<dbReference type="InterPro" id="IPR040445">
    <property type="entry name" value="Kir_TM"/>
</dbReference>
<dbReference type="GO" id="GO:0005242">
    <property type="term" value="F:inward rectifier potassium channel activity"/>
    <property type="evidence" value="ECO:0007669"/>
    <property type="project" value="InterPro"/>
</dbReference>
<dbReference type="Gene3D" id="1.10.287.70">
    <property type="match status" value="1"/>
</dbReference>
<keyword evidence="1" id="KW-0851">Voltage-gated channel</keyword>
<reference evidence="4 5" key="1">
    <citation type="journal article" date="2010" name="Nature">
        <title>The Ectocarpus genome and the independent evolution of multicellularity in brown algae.</title>
        <authorList>
            <person name="Cock J.M."/>
            <person name="Sterck L."/>
            <person name="Rouze P."/>
            <person name="Scornet D."/>
            <person name="Allen A.E."/>
            <person name="Amoutzias G."/>
            <person name="Anthouard V."/>
            <person name="Artiguenave F."/>
            <person name="Aury J.M."/>
            <person name="Badger J.H."/>
            <person name="Beszteri B."/>
            <person name="Billiau K."/>
            <person name="Bonnet E."/>
            <person name="Bothwell J.H."/>
            <person name="Bowler C."/>
            <person name="Boyen C."/>
            <person name="Brownlee C."/>
            <person name="Carrano C.J."/>
            <person name="Charrier B."/>
            <person name="Cho G.Y."/>
            <person name="Coelho S.M."/>
            <person name="Collen J."/>
            <person name="Corre E."/>
            <person name="Da Silva C."/>
            <person name="Delage L."/>
            <person name="Delaroque N."/>
            <person name="Dittami S.M."/>
            <person name="Doulbeau S."/>
            <person name="Elias M."/>
            <person name="Farnham G."/>
            <person name="Gachon C.M."/>
            <person name="Gschloessl B."/>
            <person name="Heesch S."/>
            <person name="Jabbari K."/>
            <person name="Jubin C."/>
            <person name="Kawai H."/>
            <person name="Kimura K."/>
            <person name="Kloareg B."/>
            <person name="Kupper F.C."/>
            <person name="Lang D."/>
            <person name="Le Bail A."/>
            <person name="Leblanc C."/>
            <person name="Lerouge P."/>
            <person name="Lohr M."/>
            <person name="Lopez P.J."/>
            <person name="Martens C."/>
            <person name="Maumus F."/>
            <person name="Michel G."/>
            <person name="Miranda-Saavedra D."/>
            <person name="Morales J."/>
            <person name="Moreau H."/>
            <person name="Motomura T."/>
            <person name="Nagasato C."/>
            <person name="Napoli C.A."/>
            <person name="Nelson D.R."/>
            <person name="Nyvall-Collen P."/>
            <person name="Peters A.F."/>
            <person name="Pommier C."/>
            <person name="Potin P."/>
            <person name="Poulain J."/>
            <person name="Quesneville H."/>
            <person name="Read B."/>
            <person name="Rensing S.A."/>
            <person name="Ritter A."/>
            <person name="Rousvoal S."/>
            <person name="Samanta M."/>
            <person name="Samson G."/>
            <person name="Schroeder D.C."/>
            <person name="Segurens B."/>
            <person name="Strittmatter M."/>
            <person name="Tonon T."/>
            <person name="Tregear J.W."/>
            <person name="Valentin K."/>
            <person name="von Dassow P."/>
            <person name="Yamagishi T."/>
            <person name="Van de Peer Y."/>
            <person name="Wincker P."/>
        </authorList>
    </citation>
    <scope>NUCLEOTIDE SEQUENCE [LARGE SCALE GENOMIC DNA]</scope>
    <source>
        <strain evidence="5">Ec32 / CCAP1310/4</strain>
    </source>
</reference>
<sequence>MRQMCTPHTTDGPKHPGATSSAAVFVFRCWWLIDGSAARRYERALHAVSVTYRSIANAPQDEEIGIHGSISSGGGDTVIIPGSTRRHLKPRLILGKAWGRSVKWLKARKKGEQAYRLVDREGPFHQSIGRWNIRRLKTQADVQKLIGLDPFHSFLNQSTLKIILLIIALYLSLVLLFAIVYTTISLTLGCNLQLTSIREGFLFSLETMTTVGYGTHDYLFGSCWIMLPMLSLQACIGLLIDAFLIGILFARLSRPQTRANTVVFTKNAVIRRVRGEAYFMLGSSASTSCWKPVCAATPSATSG</sequence>
<protein>
    <recommendedName>
        <fullName evidence="3">Potassium channel inwardly rectifying transmembrane domain-containing protein</fullName>
    </recommendedName>
</protein>
<dbReference type="InterPro" id="IPR013518">
    <property type="entry name" value="K_chnl_inward-rec_Kir_cyto"/>
</dbReference>
<feature type="domain" description="Potassium channel inwardly rectifying transmembrane" evidence="3">
    <location>
        <begin position="189"/>
        <end position="255"/>
    </location>
</feature>
<keyword evidence="1" id="KW-0633">Potassium transport</keyword>
<feature type="transmembrane region" description="Helical" evidence="2">
    <location>
        <begin position="162"/>
        <end position="184"/>
    </location>
</feature>
<dbReference type="PANTHER" id="PTHR11767">
    <property type="entry name" value="INWARD RECTIFIER POTASSIUM CHANNEL"/>
    <property type="match status" value="1"/>
</dbReference>
<organism evidence="4 5">
    <name type="scientific">Ectocarpus siliculosus</name>
    <name type="common">Brown alga</name>
    <name type="synonym">Conferva siliculosa</name>
    <dbReference type="NCBI Taxonomy" id="2880"/>
    <lineage>
        <taxon>Eukaryota</taxon>
        <taxon>Sar</taxon>
        <taxon>Stramenopiles</taxon>
        <taxon>Ochrophyta</taxon>
        <taxon>PX clade</taxon>
        <taxon>Phaeophyceae</taxon>
        <taxon>Ectocarpales</taxon>
        <taxon>Ectocarpaceae</taxon>
        <taxon>Ectocarpus</taxon>
    </lineage>
</organism>
<evidence type="ECO:0000256" key="2">
    <source>
        <dbReference type="SAM" id="Phobius"/>
    </source>
</evidence>
<evidence type="ECO:0000259" key="3">
    <source>
        <dbReference type="Pfam" id="PF01007"/>
    </source>
</evidence>
<evidence type="ECO:0000313" key="5">
    <source>
        <dbReference type="Proteomes" id="UP000002630"/>
    </source>
</evidence>